<reference evidence="1 2" key="1">
    <citation type="submission" date="2018-02" db="EMBL/GenBank/DDBJ databases">
        <authorList>
            <person name="Cohen D.B."/>
            <person name="Kent A.D."/>
        </authorList>
    </citation>
    <scope>NUCLEOTIDE SEQUENCE [LARGE SCALE GENOMIC DNA]</scope>
    <source>
        <strain evidence="1 2">ULC007</strain>
    </source>
</reference>
<name>A0A2T1D361_9CYAN</name>
<reference evidence="1 2" key="2">
    <citation type="submission" date="2018-03" db="EMBL/GenBank/DDBJ databases">
        <title>The ancient ancestry and fast evolution of plastids.</title>
        <authorList>
            <person name="Moore K.R."/>
            <person name="Magnabosco C."/>
            <person name="Momper L."/>
            <person name="Gold D.A."/>
            <person name="Bosak T."/>
            <person name="Fournier G.P."/>
        </authorList>
    </citation>
    <scope>NUCLEOTIDE SEQUENCE [LARGE SCALE GENOMIC DNA]</scope>
    <source>
        <strain evidence="1 2">ULC007</strain>
    </source>
</reference>
<dbReference type="AlphaFoldDB" id="A0A2T1D361"/>
<comment type="caution">
    <text evidence="1">The sequence shown here is derived from an EMBL/GenBank/DDBJ whole genome shotgun (WGS) entry which is preliminary data.</text>
</comment>
<sequence>MMIQFKDSLEETTKMKLLSSEYVTLVEVLGRTRSFEEFSTIAQAAVQRLESEGVRALVSIQFYANPDSIEVGAILTFADRAAMMQHINMITAWEEFKQFFSSVKPIDVRVYGKLSVEAEAWVRQFNVVSKTFENHLTGFVR</sequence>
<gene>
    <name evidence="1" type="ORF">C7B65_25620</name>
</gene>
<accession>A0A2T1D361</accession>
<protein>
    <recommendedName>
        <fullName evidence="3">ABM domain-containing protein</fullName>
    </recommendedName>
</protein>
<keyword evidence="2" id="KW-1185">Reference proteome</keyword>
<evidence type="ECO:0000313" key="2">
    <source>
        <dbReference type="Proteomes" id="UP000238634"/>
    </source>
</evidence>
<proteinExistence type="predicted"/>
<dbReference type="EMBL" id="PVWG01000073">
    <property type="protein sequence ID" value="PSB14943.1"/>
    <property type="molecule type" value="Genomic_DNA"/>
</dbReference>
<dbReference type="Proteomes" id="UP000238634">
    <property type="component" value="Unassembled WGS sequence"/>
</dbReference>
<evidence type="ECO:0000313" key="1">
    <source>
        <dbReference type="EMBL" id="PSB14943.1"/>
    </source>
</evidence>
<evidence type="ECO:0008006" key="3">
    <source>
        <dbReference type="Google" id="ProtNLM"/>
    </source>
</evidence>
<organism evidence="1 2">
    <name type="scientific">Phormidesmis priestleyi ULC007</name>
    <dbReference type="NCBI Taxonomy" id="1920490"/>
    <lineage>
        <taxon>Bacteria</taxon>
        <taxon>Bacillati</taxon>
        <taxon>Cyanobacteriota</taxon>
        <taxon>Cyanophyceae</taxon>
        <taxon>Leptolyngbyales</taxon>
        <taxon>Leptolyngbyaceae</taxon>
        <taxon>Phormidesmis</taxon>
    </lineage>
</organism>